<dbReference type="InterPro" id="IPR011990">
    <property type="entry name" value="TPR-like_helical_dom_sf"/>
</dbReference>
<accession>A0A517MYQ3</accession>
<dbReference type="AlphaFoldDB" id="A0A517MYQ3"/>
<dbReference type="PROSITE" id="PS51257">
    <property type="entry name" value="PROKAR_LIPOPROTEIN"/>
    <property type="match status" value="1"/>
</dbReference>
<dbReference type="Proteomes" id="UP000319852">
    <property type="component" value="Chromosome"/>
</dbReference>
<organism evidence="3 4">
    <name type="scientific">Adhaeretor mobilis</name>
    <dbReference type="NCBI Taxonomy" id="1930276"/>
    <lineage>
        <taxon>Bacteria</taxon>
        <taxon>Pseudomonadati</taxon>
        <taxon>Planctomycetota</taxon>
        <taxon>Planctomycetia</taxon>
        <taxon>Pirellulales</taxon>
        <taxon>Lacipirellulaceae</taxon>
        <taxon>Adhaeretor</taxon>
    </lineage>
</organism>
<dbReference type="Gene3D" id="1.25.40.10">
    <property type="entry name" value="Tetratricopeptide repeat domain"/>
    <property type="match status" value="1"/>
</dbReference>
<dbReference type="EMBL" id="CP036263">
    <property type="protein sequence ID" value="QDT00012.1"/>
    <property type="molecule type" value="Genomic_DNA"/>
</dbReference>
<evidence type="ECO:0000256" key="2">
    <source>
        <dbReference type="SAM" id="MobiDB-lite"/>
    </source>
</evidence>
<dbReference type="InterPro" id="IPR019734">
    <property type="entry name" value="TPR_rpt"/>
</dbReference>
<dbReference type="OrthoDB" id="212511at2"/>
<protein>
    <submittedName>
        <fullName evidence="3">Uncharacterized protein</fullName>
    </submittedName>
</protein>
<feature type="repeat" description="TPR" evidence="1">
    <location>
        <begin position="621"/>
        <end position="654"/>
    </location>
</feature>
<gene>
    <name evidence="3" type="ORF">HG15A2_33470</name>
</gene>
<name>A0A517MYQ3_9BACT</name>
<dbReference type="RefSeq" id="WP_145061205.1">
    <property type="nucleotide sequence ID" value="NZ_CP036263.1"/>
</dbReference>
<dbReference type="SUPFAM" id="SSF48452">
    <property type="entry name" value="TPR-like"/>
    <property type="match status" value="1"/>
</dbReference>
<reference evidence="3 4" key="1">
    <citation type="submission" date="2019-02" db="EMBL/GenBank/DDBJ databases">
        <title>Deep-cultivation of Planctomycetes and their phenomic and genomic characterization uncovers novel biology.</title>
        <authorList>
            <person name="Wiegand S."/>
            <person name="Jogler M."/>
            <person name="Boedeker C."/>
            <person name="Pinto D."/>
            <person name="Vollmers J."/>
            <person name="Rivas-Marin E."/>
            <person name="Kohn T."/>
            <person name="Peeters S.H."/>
            <person name="Heuer A."/>
            <person name="Rast P."/>
            <person name="Oberbeckmann S."/>
            <person name="Bunk B."/>
            <person name="Jeske O."/>
            <person name="Meyerdierks A."/>
            <person name="Storesund J.E."/>
            <person name="Kallscheuer N."/>
            <person name="Luecker S."/>
            <person name="Lage O.M."/>
            <person name="Pohl T."/>
            <person name="Merkel B.J."/>
            <person name="Hornburger P."/>
            <person name="Mueller R.-W."/>
            <person name="Bruemmer F."/>
            <person name="Labrenz M."/>
            <person name="Spormann A.M."/>
            <person name="Op den Camp H."/>
            <person name="Overmann J."/>
            <person name="Amann R."/>
            <person name="Jetten M.S.M."/>
            <person name="Mascher T."/>
            <person name="Medema M.H."/>
            <person name="Devos D.P."/>
            <person name="Kaster A.-K."/>
            <person name="Ovreas L."/>
            <person name="Rohde M."/>
            <person name="Galperin M.Y."/>
            <person name="Jogler C."/>
        </authorList>
    </citation>
    <scope>NUCLEOTIDE SEQUENCE [LARGE SCALE GENOMIC DNA]</scope>
    <source>
        <strain evidence="3 4">HG15A2</strain>
    </source>
</reference>
<proteinExistence type="predicted"/>
<evidence type="ECO:0000256" key="1">
    <source>
        <dbReference type="PROSITE-ProRule" id="PRU00339"/>
    </source>
</evidence>
<evidence type="ECO:0000313" key="4">
    <source>
        <dbReference type="Proteomes" id="UP000319852"/>
    </source>
</evidence>
<evidence type="ECO:0000313" key="3">
    <source>
        <dbReference type="EMBL" id="QDT00012.1"/>
    </source>
</evidence>
<dbReference type="PROSITE" id="PS50005">
    <property type="entry name" value="TPR"/>
    <property type="match status" value="1"/>
</dbReference>
<feature type="compositionally biased region" description="Basic and acidic residues" evidence="2">
    <location>
        <begin position="533"/>
        <end position="548"/>
    </location>
</feature>
<dbReference type="Pfam" id="PF13181">
    <property type="entry name" value="TPR_8"/>
    <property type="match status" value="1"/>
</dbReference>
<keyword evidence="4" id="KW-1185">Reference proteome</keyword>
<feature type="region of interest" description="Disordered" evidence="2">
    <location>
        <begin position="529"/>
        <end position="548"/>
    </location>
</feature>
<sequence>MKRLATRSHPRAIVTLLIGLLIIAGCNERRPAAHRPKKSNAKKSYQGAQAEVLISSFASTLNDLANRVDTDLVREEKILDATNSADGNEVLAVVTSNPQALGAGNNYLQVPLNNANFHDAEVKPGDIVRLYYVDPTSESAQRGLEERSYVSLKVRRLDDRNPQNALILDVDIPNPLVNPERIEIWRFSNRRAKTIRNAIENYVKLRRPPVDWAPTPDLGELELLVDTANRWLRNRQAKIDEKAALQLIDTLPQGLRQDEELADRISEAALLDDSLAPGEGRALQEAIWLRDISDWARGDAVTDLEAATALFDWTVRNVWAVTAEQAVDIHHPWQALLYGRGTVEDRAWVFVELCRQQQLAAVVLAVSSGDESPAEFWLPAVLIEGELYLYDTRLGLPVVNSETQEVLTLARVQADSDLLPSLYAEYDLSRVEAQIVASPFQLTGRSHLLENALEDEQIVLLSSDLADLQSELQKQHSIQAVKLWPLPFQSIVDEHSIKISKRRLAAKAFDPFRQEPMLWKARALHFQGKKPPLRSDRKSQLAEPREGHRDAIRLYQNERVRPSGEALSKLPPQVRSVAEQAKALASLWLGQLSYDEGRYETAQFWFESIDPDKVDDVILVAAASYNLARTYEQLGEIDKAVQVLQNCCEGSPQHQGNLLRAQRLRQLGTSE</sequence>
<dbReference type="KEGG" id="amob:HG15A2_33470"/>
<keyword evidence="1" id="KW-0802">TPR repeat</keyword>